<dbReference type="Proteomes" id="UP000185680">
    <property type="component" value="Chromosome"/>
</dbReference>
<evidence type="ECO:0000313" key="3">
    <source>
        <dbReference type="EMBL" id="AOW13903.1"/>
    </source>
</evidence>
<evidence type="ECO:0008006" key="7">
    <source>
        <dbReference type="Google" id="ProtNLM"/>
    </source>
</evidence>
<name>A0A162Z7I2_9BURK</name>
<evidence type="ECO:0000313" key="5">
    <source>
        <dbReference type="Proteomes" id="UP000185657"/>
    </source>
</evidence>
<dbReference type="Proteomes" id="UP000185657">
    <property type="component" value="Unassembled WGS sequence"/>
</dbReference>
<feature type="region of interest" description="Disordered" evidence="1">
    <location>
        <begin position="79"/>
        <end position="98"/>
    </location>
</feature>
<proteinExistence type="predicted"/>
<feature type="chain" id="PRO_5043691313" description="DUF2282 domain-containing protein" evidence="2">
    <location>
        <begin position="51"/>
        <end position="123"/>
    </location>
</feature>
<dbReference type="STRING" id="1763535.LPB072_14735"/>
<evidence type="ECO:0000313" key="4">
    <source>
        <dbReference type="EMBL" id="OAD44132.1"/>
    </source>
</evidence>
<dbReference type="EMBL" id="CP017476">
    <property type="protein sequence ID" value="AOW13903.1"/>
    <property type="molecule type" value="Genomic_DNA"/>
</dbReference>
<evidence type="ECO:0000256" key="1">
    <source>
        <dbReference type="SAM" id="MobiDB-lite"/>
    </source>
</evidence>
<feature type="compositionally biased region" description="Polar residues" evidence="1">
    <location>
        <begin position="112"/>
        <end position="123"/>
    </location>
</feature>
<sequence>MIFYDALQPLHSTFQQAFHTMPSVASIRPIRTVARLATLTALLACTAVMAQPKSGDGPGNGNGRNGPPAEALSACKTAKSGDSCSFSSPNGTVSGSCMAPQGRPLACAPAQGQGSNGSSAPRQ</sequence>
<feature type="region of interest" description="Disordered" evidence="1">
    <location>
        <begin position="104"/>
        <end position="123"/>
    </location>
</feature>
<feature type="signal peptide" evidence="2">
    <location>
        <begin position="1"/>
        <end position="50"/>
    </location>
</feature>
<dbReference type="KEGG" id="hyl:LPB072_14735"/>
<reference evidence="3 6" key="2">
    <citation type="submission" date="2016-10" db="EMBL/GenBank/DDBJ databases">
        <title>Hydorgenophaga sp. LPB0072 isolated from gastropod.</title>
        <authorList>
            <person name="Kim E."/>
            <person name="Yi H."/>
        </authorList>
    </citation>
    <scope>NUCLEOTIDE SEQUENCE [LARGE SCALE GENOMIC DNA]</scope>
    <source>
        <strain evidence="3 6">LPB0072</strain>
    </source>
</reference>
<keyword evidence="5" id="KW-1185">Reference proteome</keyword>
<dbReference type="EMBL" id="LVWD01000001">
    <property type="protein sequence ID" value="OAD44132.1"/>
    <property type="molecule type" value="Genomic_DNA"/>
</dbReference>
<feature type="compositionally biased region" description="Polar residues" evidence="1">
    <location>
        <begin position="80"/>
        <end position="95"/>
    </location>
</feature>
<accession>A0A162Z7I2</accession>
<protein>
    <recommendedName>
        <fullName evidence="7">DUF2282 domain-containing protein</fullName>
    </recommendedName>
</protein>
<reference evidence="4 5" key="1">
    <citation type="submission" date="2016-02" db="EMBL/GenBank/DDBJ databases">
        <title>Draft genome sequence of Hydrogenophaga sp. LPB0072.</title>
        <authorList>
            <person name="Shin S.-K."/>
            <person name="Yi H."/>
        </authorList>
    </citation>
    <scope>NUCLEOTIDE SEQUENCE [LARGE SCALE GENOMIC DNA]</scope>
    <source>
        <strain evidence="4 5">LPB0072</strain>
    </source>
</reference>
<evidence type="ECO:0000313" key="6">
    <source>
        <dbReference type="Proteomes" id="UP000185680"/>
    </source>
</evidence>
<evidence type="ECO:0000256" key="2">
    <source>
        <dbReference type="SAM" id="SignalP"/>
    </source>
</evidence>
<organism evidence="3 6">
    <name type="scientific">Hydrogenophaga crassostreae</name>
    <dbReference type="NCBI Taxonomy" id="1763535"/>
    <lineage>
        <taxon>Bacteria</taxon>
        <taxon>Pseudomonadati</taxon>
        <taxon>Pseudomonadota</taxon>
        <taxon>Betaproteobacteria</taxon>
        <taxon>Burkholderiales</taxon>
        <taxon>Comamonadaceae</taxon>
        <taxon>Hydrogenophaga</taxon>
    </lineage>
</organism>
<gene>
    <name evidence="3" type="ORF">LPB072_14735</name>
    <name evidence="4" type="ORF">LPB72_01080</name>
</gene>
<feature type="region of interest" description="Disordered" evidence="1">
    <location>
        <begin position="51"/>
        <end position="74"/>
    </location>
</feature>
<keyword evidence="2" id="KW-0732">Signal</keyword>
<dbReference type="AlphaFoldDB" id="A0A162Z7I2"/>